<evidence type="ECO:0000313" key="2">
    <source>
        <dbReference type="EMBL" id="QHT90644.1"/>
    </source>
</evidence>
<protein>
    <submittedName>
        <fullName evidence="2">Uncharacterized protein</fullName>
    </submittedName>
</protein>
<sequence>MLQYTKYTDRTKYNEVKKYSNPLEVKKKAKAHGYDPSCLFLSPRANKKYMIITPEGRRVHFGQIPYEDFTKHKDTRRRENYLRRSGGTRGDWRTNPYSPNTLSRTLLW</sequence>
<accession>A0A6C0IC92</accession>
<feature type="region of interest" description="Disordered" evidence="1">
    <location>
        <begin position="75"/>
        <end position="97"/>
    </location>
</feature>
<dbReference type="Pfam" id="PF19058">
    <property type="entry name" value="DUF5754"/>
    <property type="match status" value="1"/>
</dbReference>
<proteinExistence type="predicted"/>
<evidence type="ECO:0000256" key="1">
    <source>
        <dbReference type="SAM" id="MobiDB-lite"/>
    </source>
</evidence>
<reference evidence="2" key="1">
    <citation type="journal article" date="2020" name="Nature">
        <title>Giant virus diversity and host interactions through global metagenomics.</title>
        <authorList>
            <person name="Schulz F."/>
            <person name="Roux S."/>
            <person name="Paez-Espino D."/>
            <person name="Jungbluth S."/>
            <person name="Walsh D.A."/>
            <person name="Denef V.J."/>
            <person name="McMahon K.D."/>
            <person name="Konstantinidis K.T."/>
            <person name="Eloe-Fadrosh E.A."/>
            <person name="Kyrpides N.C."/>
            <person name="Woyke T."/>
        </authorList>
    </citation>
    <scope>NUCLEOTIDE SEQUENCE</scope>
    <source>
        <strain evidence="2">GVMAG-M-3300023184-71</strain>
    </source>
</reference>
<dbReference type="AlphaFoldDB" id="A0A6C0IC92"/>
<dbReference type="EMBL" id="MN740156">
    <property type="protein sequence ID" value="QHT90644.1"/>
    <property type="molecule type" value="Genomic_DNA"/>
</dbReference>
<organism evidence="2">
    <name type="scientific">viral metagenome</name>
    <dbReference type="NCBI Taxonomy" id="1070528"/>
    <lineage>
        <taxon>unclassified sequences</taxon>
        <taxon>metagenomes</taxon>
        <taxon>organismal metagenomes</taxon>
    </lineage>
</organism>
<name>A0A6C0IC92_9ZZZZ</name>
<dbReference type="InterPro" id="IPR043930">
    <property type="entry name" value="DUF5754"/>
</dbReference>